<proteinExistence type="predicted"/>
<comment type="caution">
    <text evidence="1">The sequence shown here is derived from an EMBL/GenBank/DDBJ whole genome shotgun (WGS) entry which is preliminary data.</text>
</comment>
<protein>
    <submittedName>
        <fullName evidence="1">Uncharacterized protein</fullName>
    </submittedName>
</protein>
<evidence type="ECO:0000313" key="1">
    <source>
        <dbReference type="EMBL" id="KAI8017360.1"/>
    </source>
</evidence>
<dbReference type="EMBL" id="CM045759">
    <property type="protein sequence ID" value="KAI8017360.1"/>
    <property type="molecule type" value="Genomic_DNA"/>
</dbReference>
<evidence type="ECO:0000313" key="2">
    <source>
        <dbReference type="Proteomes" id="UP001060215"/>
    </source>
</evidence>
<reference evidence="1 2" key="1">
    <citation type="journal article" date="2022" name="Plant J.">
        <title>Chromosome-level genome of Camellia lanceoleosa provides a valuable resource for understanding genome evolution and self-incompatibility.</title>
        <authorList>
            <person name="Gong W."/>
            <person name="Xiao S."/>
            <person name="Wang L."/>
            <person name="Liao Z."/>
            <person name="Chang Y."/>
            <person name="Mo W."/>
            <person name="Hu G."/>
            <person name="Li W."/>
            <person name="Zhao G."/>
            <person name="Zhu H."/>
            <person name="Hu X."/>
            <person name="Ji K."/>
            <person name="Xiang X."/>
            <person name="Song Q."/>
            <person name="Yuan D."/>
            <person name="Jin S."/>
            <person name="Zhang L."/>
        </authorList>
    </citation>
    <scope>NUCLEOTIDE SEQUENCE [LARGE SCALE GENOMIC DNA]</scope>
    <source>
        <strain evidence="1">SQ_2022a</strain>
    </source>
</reference>
<accession>A0ACC0HWK5</accession>
<name>A0ACC0HWK5_9ERIC</name>
<dbReference type="Proteomes" id="UP001060215">
    <property type="component" value="Chromosome 2"/>
</dbReference>
<sequence>MRSCSFVKYALNSISKRFIRLDHEQRLNHGGEVFNRGYIPIYHRIESLNTKGRLWCSPRTCHNTHIPPPSQHPWLTSCKGILL</sequence>
<keyword evidence="2" id="KW-1185">Reference proteome</keyword>
<gene>
    <name evidence="1" type="ORF">LOK49_LG04G02988</name>
</gene>
<organism evidence="1 2">
    <name type="scientific">Camellia lanceoleosa</name>
    <dbReference type="NCBI Taxonomy" id="1840588"/>
    <lineage>
        <taxon>Eukaryota</taxon>
        <taxon>Viridiplantae</taxon>
        <taxon>Streptophyta</taxon>
        <taxon>Embryophyta</taxon>
        <taxon>Tracheophyta</taxon>
        <taxon>Spermatophyta</taxon>
        <taxon>Magnoliopsida</taxon>
        <taxon>eudicotyledons</taxon>
        <taxon>Gunneridae</taxon>
        <taxon>Pentapetalae</taxon>
        <taxon>asterids</taxon>
        <taxon>Ericales</taxon>
        <taxon>Theaceae</taxon>
        <taxon>Camellia</taxon>
    </lineage>
</organism>